<dbReference type="AlphaFoldDB" id="A0A6G1L0W1"/>
<dbReference type="OrthoDB" id="408631at2759"/>
<dbReference type="PANTHER" id="PTHR48081:SF8">
    <property type="entry name" value="ALPHA_BETA HYDROLASE FOLD-3 DOMAIN-CONTAINING PROTEIN-RELATED"/>
    <property type="match status" value="1"/>
</dbReference>
<dbReference type="Pfam" id="PF07859">
    <property type="entry name" value="Abhydrolase_3"/>
    <property type="match status" value="1"/>
</dbReference>
<dbReference type="SUPFAM" id="SSF53474">
    <property type="entry name" value="alpha/beta-Hydrolases"/>
    <property type="match status" value="1"/>
</dbReference>
<evidence type="ECO:0000313" key="4">
    <source>
        <dbReference type="Proteomes" id="UP000799436"/>
    </source>
</evidence>
<name>A0A6G1L0W1_9PEZI</name>
<dbReference type="PANTHER" id="PTHR48081">
    <property type="entry name" value="AB HYDROLASE SUPERFAMILY PROTEIN C4A8.06C"/>
    <property type="match status" value="1"/>
</dbReference>
<dbReference type="Gene3D" id="3.40.50.1820">
    <property type="entry name" value="alpha/beta hydrolase"/>
    <property type="match status" value="1"/>
</dbReference>
<dbReference type="InterPro" id="IPR050300">
    <property type="entry name" value="GDXG_lipolytic_enzyme"/>
</dbReference>
<proteinExistence type="predicted"/>
<protein>
    <submittedName>
        <fullName evidence="3">Alpha/beta-hydrolase</fullName>
    </submittedName>
</protein>
<reference evidence="3" key="1">
    <citation type="journal article" date="2020" name="Stud. Mycol.">
        <title>101 Dothideomycetes genomes: a test case for predicting lifestyles and emergence of pathogens.</title>
        <authorList>
            <person name="Haridas S."/>
            <person name="Albert R."/>
            <person name="Binder M."/>
            <person name="Bloem J."/>
            <person name="Labutti K."/>
            <person name="Salamov A."/>
            <person name="Andreopoulos B."/>
            <person name="Baker S."/>
            <person name="Barry K."/>
            <person name="Bills G."/>
            <person name="Bluhm B."/>
            <person name="Cannon C."/>
            <person name="Castanera R."/>
            <person name="Culley D."/>
            <person name="Daum C."/>
            <person name="Ezra D."/>
            <person name="Gonzalez J."/>
            <person name="Henrissat B."/>
            <person name="Kuo A."/>
            <person name="Liang C."/>
            <person name="Lipzen A."/>
            <person name="Lutzoni F."/>
            <person name="Magnuson J."/>
            <person name="Mondo S."/>
            <person name="Nolan M."/>
            <person name="Ohm R."/>
            <person name="Pangilinan J."/>
            <person name="Park H.-J."/>
            <person name="Ramirez L."/>
            <person name="Alfaro M."/>
            <person name="Sun H."/>
            <person name="Tritt A."/>
            <person name="Yoshinaga Y."/>
            <person name="Zwiers L.-H."/>
            <person name="Turgeon B."/>
            <person name="Goodwin S."/>
            <person name="Spatafora J."/>
            <person name="Crous P."/>
            <person name="Grigoriev I."/>
        </authorList>
    </citation>
    <scope>NUCLEOTIDE SEQUENCE</scope>
    <source>
        <strain evidence="3">CBS 116005</strain>
    </source>
</reference>
<sequence length="301" mass="32971">MTLQQLDSPEPTLIEEEKEIPMRDEFKNVVKIHRPKDGIQGGGPMIVLNFGGGWVSGDKDSMTPTARALVRLFKAVVISISYRLAHKHKFPVGQQEAYDSVKWLGQHASEIHADPSKGFIVGGISAGGTNSAVSTRLSIEENISPKITGQWLCVPAIMNEEHVPAKYKKHFLSHEHNKEAPILSDAALKALAKHTQWGSNSPLRFPILSKVPVKNLPPTFIQADGLDPIRDDALIYDEILKEAGVKTRCHFYPGAPHAHFAFMPGLEITNRALTDIAVGFGWLLGRELGAEEGLQAFAPPA</sequence>
<dbReference type="EMBL" id="ML995875">
    <property type="protein sequence ID" value="KAF2766222.1"/>
    <property type="molecule type" value="Genomic_DNA"/>
</dbReference>
<accession>A0A6G1L0W1</accession>
<dbReference type="InterPro" id="IPR029058">
    <property type="entry name" value="AB_hydrolase_fold"/>
</dbReference>
<organism evidence="3 4">
    <name type="scientific">Teratosphaeria nubilosa</name>
    <dbReference type="NCBI Taxonomy" id="161662"/>
    <lineage>
        <taxon>Eukaryota</taxon>
        <taxon>Fungi</taxon>
        <taxon>Dikarya</taxon>
        <taxon>Ascomycota</taxon>
        <taxon>Pezizomycotina</taxon>
        <taxon>Dothideomycetes</taxon>
        <taxon>Dothideomycetidae</taxon>
        <taxon>Mycosphaerellales</taxon>
        <taxon>Teratosphaeriaceae</taxon>
        <taxon>Teratosphaeria</taxon>
    </lineage>
</organism>
<dbReference type="InterPro" id="IPR013094">
    <property type="entry name" value="AB_hydrolase_3"/>
</dbReference>
<keyword evidence="1 3" id="KW-0378">Hydrolase</keyword>
<keyword evidence="4" id="KW-1185">Reference proteome</keyword>
<gene>
    <name evidence="3" type="ORF">EJ03DRAFT_278507</name>
</gene>
<evidence type="ECO:0000259" key="2">
    <source>
        <dbReference type="Pfam" id="PF07859"/>
    </source>
</evidence>
<evidence type="ECO:0000256" key="1">
    <source>
        <dbReference type="ARBA" id="ARBA00022801"/>
    </source>
</evidence>
<evidence type="ECO:0000313" key="3">
    <source>
        <dbReference type="EMBL" id="KAF2766222.1"/>
    </source>
</evidence>
<dbReference type="Proteomes" id="UP000799436">
    <property type="component" value="Unassembled WGS sequence"/>
</dbReference>
<dbReference type="GO" id="GO:0016787">
    <property type="term" value="F:hydrolase activity"/>
    <property type="evidence" value="ECO:0007669"/>
    <property type="project" value="UniProtKB-KW"/>
</dbReference>
<feature type="domain" description="Alpha/beta hydrolase fold-3" evidence="2">
    <location>
        <begin position="51"/>
        <end position="259"/>
    </location>
</feature>